<keyword evidence="5" id="KW-0949">S-adenosyl-L-methionine</keyword>
<organism evidence="10 11">
    <name type="scientific">Lymnaea stagnalis</name>
    <name type="common">Great pond snail</name>
    <name type="synonym">Helix stagnalis</name>
    <dbReference type="NCBI Taxonomy" id="6523"/>
    <lineage>
        <taxon>Eukaryota</taxon>
        <taxon>Metazoa</taxon>
        <taxon>Spiralia</taxon>
        <taxon>Lophotrochozoa</taxon>
        <taxon>Mollusca</taxon>
        <taxon>Gastropoda</taxon>
        <taxon>Heterobranchia</taxon>
        <taxon>Euthyneura</taxon>
        <taxon>Panpulmonata</taxon>
        <taxon>Hygrophila</taxon>
        <taxon>Lymnaeoidea</taxon>
        <taxon>Lymnaeidae</taxon>
        <taxon>Lymnaea</taxon>
    </lineage>
</organism>
<evidence type="ECO:0000256" key="3">
    <source>
        <dbReference type="ARBA" id="ARBA00022603"/>
    </source>
</evidence>
<dbReference type="Gene3D" id="3.30.300.110">
    <property type="entry name" value="Met-10+ protein-like domains"/>
    <property type="match status" value="1"/>
</dbReference>
<dbReference type="AlphaFoldDB" id="A0AAV2IN82"/>
<dbReference type="FunFam" id="3.40.50.150:FF:000131">
    <property type="entry name" value="tRNA wybutosine-synthesizing protein 2/3/4"/>
    <property type="match status" value="1"/>
</dbReference>
<dbReference type="PANTHER" id="PTHR23245:SF25">
    <property type="entry name" value="TRNA WYBUTOSINE-SYNTHESIZING PROTEIN 2 HOMOLOG"/>
    <property type="match status" value="1"/>
</dbReference>
<gene>
    <name evidence="10" type="ORF">GSLYS_00020091001</name>
</gene>
<accession>A0AAV2IN82</accession>
<evidence type="ECO:0000256" key="2">
    <source>
        <dbReference type="ARBA" id="ARBA00012265"/>
    </source>
</evidence>
<keyword evidence="11" id="KW-1185">Reference proteome</keyword>
<dbReference type="InterPro" id="IPR030382">
    <property type="entry name" value="MeTrfase_TRM5/TYW2"/>
</dbReference>
<dbReference type="GO" id="GO:0005737">
    <property type="term" value="C:cytoplasm"/>
    <property type="evidence" value="ECO:0007669"/>
    <property type="project" value="TreeGrafter"/>
</dbReference>
<comment type="catalytic activity">
    <reaction evidence="7">
        <text>4-demethylwyosine(37) in tRNA(Phe) + S-adenosyl-L-methionine = 4-demethyl-7-[(3S)-3-amino-3-carboxypropyl]wyosine(37) in tRNA(Phe) + S-methyl-5'-thioadenosine + H(+)</text>
        <dbReference type="Rhea" id="RHEA:36355"/>
        <dbReference type="Rhea" id="RHEA-COMP:10164"/>
        <dbReference type="Rhea" id="RHEA-COMP:10378"/>
        <dbReference type="ChEBI" id="CHEBI:15378"/>
        <dbReference type="ChEBI" id="CHEBI:17509"/>
        <dbReference type="ChEBI" id="CHEBI:59789"/>
        <dbReference type="ChEBI" id="CHEBI:64315"/>
        <dbReference type="ChEBI" id="CHEBI:73550"/>
        <dbReference type="EC" id="2.5.1.114"/>
    </reaction>
</comment>
<evidence type="ECO:0000256" key="7">
    <source>
        <dbReference type="ARBA" id="ARBA00049400"/>
    </source>
</evidence>
<dbReference type="EMBL" id="CAXITT010000847">
    <property type="protein sequence ID" value="CAL1546714.1"/>
    <property type="molecule type" value="Genomic_DNA"/>
</dbReference>
<evidence type="ECO:0000256" key="5">
    <source>
        <dbReference type="ARBA" id="ARBA00022691"/>
    </source>
</evidence>
<keyword evidence="4" id="KW-0808">Transferase</keyword>
<dbReference type="Pfam" id="PF25133">
    <property type="entry name" value="TYW2_N_2"/>
    <property type="match status" value="1"/>
</dbReference>
<evidence type="ECO:0000313" key="10">
    <source>
        <dbReference type="EMBL" id="CAL1546714.1"/>
    </source>
</evidence>
<dbReference type="GO" id="GO:0031591">
    <property type="term" value="P:wybutosine biosynthetic process"/>
    <property type="evidence" value="ECO:0007669"/>
    <property type="project" value="TreeGrafter"/>
</dbReference>
<comment type="pathway">
    <text evidence="1">tRNA modification; wybutosine-tRNA(Phe) biosynthesis.</text>
</comment>
<dbReference type="PANTHER" id="PTHR23245">
    <property type="entry name" value="TRNA METHYLTRANSFERASE"/>
    <property type="match status" value="1"/>
</dbReference>
<evidence type="ECO:0000256" key="8">
    <source>
        <dbReference type="SAM" id="MobiDB-lite"/>
    </source>
</evidence>
<dbReference type="Proteomes" id="UP001497497">
    <property type="component" value="Unassembled WGS sequence"/>
</dbReference>
<protein>
    <recommendedName>
        <fullName evidence="2">tRNA(Phe) (4-demethylwyosine(37)-C(7)) aminocarboxypropyltransferase</fullName>
        <ecNumber evidence="2">2.5.1.114</ecNumber>
    </recommendedName>
</protein>
<dbReference type="GO" id="GO:0008175">
    <property type="term" value="F:tRNA methyltransferase activity"/>
    <property type="evidence" value="ECO:0007669"/>
    <property type="project" value="TreeGrafter"/>
</dbReference>
<dbReference type="Gene3D" id="3.40.50.150">
    <property type="entry name" value="Vaccinia Virus protein VP39"/>
    <property type="match status" value="2"/>
</dbReference>
<keyword evidence="6" id="KW-0819">tRNA processing</keyword>
<dbReference type="InterPro" id="IPR029063">
    <property type="entry name" value="SAM-dependent_MTases_sf"/>
</dbReference>
<feature type="domain" description="SAM-dependent methyltransferase TRM5/TYW2-type" evidence="9">
    <location>
        <begin position="123"/>
        <end position="536"/>
    </location>
</feature>
<name>A0AAV2IN82_LYMST</name>
<dbReference type="CDD" id="cd02440">
    <property type="entry name" value="AdoMet_MTases"/>
    <property type="match status" value="1"/>
</dbReference>
<sequence length="543" mass="59992">MLRKNKANTMGISGASPTIVVPSANAQLIRQELQKMNLWDSTHKLKMLQNGYVAIPIEADGDNLSVVEKQWPGYSTAYIDLPFSKKVTSKRDSPSAQLMRNVRGLLNRSGHCEDLLNEVPTKWERHGDLVIIPQSSFLSSEWQTIGLENLWQVVANSLCCSRLARHSPVSNDGFRSSRVVLLLGEDALVSHIDNGIRYCYDVTKCMFSAGNITEKLRVASMDCRGETVVDLYAGIGYFTLPYLVHAKAEHVHACEWNPDAVLALQNSLMANGVSSRCTVHPGDNRQLKLASLADRVNLGLIPSSEEGWLTAVHVLKSRGGMLHVHGNVTTHQKDNAQDEIDLKCAKSSENVNEVTCGNVISRKLTHVLGDTVQEIDGTGEPLETQSHHTKDPSTCHGREENNCVTMYHHKIATNDLMLNCGQGVGAGFAHSDKDFIITELASNGDQSHLLFDGDAKQHKMDVNGSDPVCQTFFSKTGKDAILLACKEWSNHVCAKIKSFLEVDKGGEWAVDEKHVELVKWYAPHVMHVVLDLNCRPLDLMGEK</sequence>
<evidence type="ECO:0000313" key="11">
    <source>
        <dbReference type="Proteomes" id="UP001497497"/>
    </source>
</evidence>
<evidence type="ECO:0000256" key="1">
    <source>
        <dbReference type="ARBA" id="ARBA00004797"/>
    </source>
</evidence>
<proteinExistence type="predicted"/>
<evidence type="ECO:0000256" key="4">
    <source>
        <dbReference type="ARBA" id="ARBA00022679"/>
    </source>
</evidence>
<feature type="region of interest" description="Disordered" evidence="8">
    <location>
        <begin position="377"/>
        <end position="396"/>
    </location>
</feature>
<dbReference type="GO" id="GO:0030488">
    <property type="term" value="P:tRNA methylation"/>
    <property type="evidence" value="ECO:0007669"/>
    <property type="project" value="TreeGrafter"/>
</dbReference>
<dbReference type="GO" id="GO:0102522">
    <property type="term" value="F:tRNA 4-demethylwyosine alpha-amino-alpha-carboxypropyltransferase activity"/>
    <property type="evidence" value="ECO:0007669"/>
    <property type="project" value="UniProtKB-EC"/>
</dbReference>
<dbReference type="EC" id="2.5.1.114" evidence="2"/>
<evidence type="ECO:0000259" key="9">
    <source>
        <dbReference type="PROSITE" id="PS51684"/>
    </source>
</evidence>
<keyword evidence="3" id="KW-0489">Methyltransferase</keyword>
<feature type="compositionally biased region" description="Basic and acidic residues" evidence="8">
    <location>
        <begin position="385"/>
        <end position="396"/>
    </location>
</feature>
<dbReference type="Pfam" id="PF02475">
    <property type="entry name" value="TRM5-TYW2_MTfase"/>
    <property type="match status" value="1"/>
</dbReference>
<dbReference type="SUPFAM" id="SSF53335">
    <property type="entry name" value="S-adenosyl-L-methionine-dependent methyltransferases"/>
    <property type="match status" value="1"/>
</dbReference>
<dbReference type="InterPro" id="IPR056743">
    <property type="entry name" value="TRM5-TYW2-like_MTfase"/>
</dbReference>
<dbReference type="PROSITE" id="PS51684">
    <property type="entry name" value="SAM_MT_TRM5_TYW2"/>
    <property type="match status" value="1"/>
</dbReference>
<evidence type="ECO:0000256" key="6">
    <source>
        <dbReference type="ARBA" id="ARBA00022694"/>
    </source>
</evidence>
<comment type="caution">
    <text evidence="10">The sequence shown here is derived from an EMBL/GenBank/DDBJ whole genome shotgun (WGS) entry which is preliminary data.</text>
</comment>
<reference evidence="10 11" key="1">
    <citation type="submission" date="2024-04" db="EMBL/GenBank/DDBJ databases">
        <authorList>
            <consortium name="Genoscope - CEA"/>
            <person name="William W."/>
        </authorList>
    </citation>
    <scope>NUCLEOTIDE SEQUENCE [LARGE SCALE GENOMIC DNA]</scope>
</reference>
<dbReference type="InterPro" id="IPR056744">
    <property type="entry name" value="TRM5/TYW2-like_N"/>
</dbReference>